<dbReference type="Proteomes" id="UP000245626">
    <property type="component" value="Unassembled WGS sequence"/>
</dbReference>
<protein>
    <submittedName>
        <fullName evidence="1">Uncharacterized protein</fullName>
    </submittedName>
</protein>
<name>A0ACD0NQ96_9BASI</name>
<reference evidence="1 2" key="1">
    <citation type="journal article" date="2018" name="Mol. Biol. Evol.">
        <title>Broad Genomic Sampling Reveals a Smut Pathogenic Ancestry of the Fungal Clade Ustilaginomycotina.</title>
        <authorList>
            <person name="Kijpornyongpan T."/>
            <person name="Mondo S.J."/>
            <person name="Barry K."/>
            <person name="Sandor L."/>
            <person name="Lee J."/>
            <person name="Lipzen A."/>
            <person name="Pangilinan J."/>
            <person name="LaButti K."/>
            <person name="Hainaut M."/>
            <person name="Henrissat B."/>
            <person name="Grigoriev I.V."/>
            <person name="Spatafora J.W."/>
            <person name="Aime M.C."/>
        </authorList>
    </citation>
    <scope>NUCLEOTIDE SEQUENCE [LARGE SCALE GENOMIC DNA]</scope>
    <source>
        <strain evidence="1 2">SA 807</strain>
    </source>
</reference>
<accession>A0ACD0NQ96</accession>
<keyword evidence="2" id="KW-1185">Reference proteome</keyword>
<evidence type="ECO:0000313" key="1">
    <source>
        <dbReference type="EMBL" id="PWN47993.1"/>
    </source>
</evidence>
<sequence length="956" mass="106371">MYDHESLSIPPQIATSINQVLSNSESSFSPSPPSSSSAAVAMVGAPPSSSAPASTPNANHFGVLQQATLESQIDQLFPNPESLLPYHIDAVQANLRQEIQQCQRRIEQLVQQLERQVDTASMSDIQEAISSLLNQLNLIREKARESENVVKEITSDIRSLDTAKGNVVSSMTALKRLQMLVNGTDQLQRLAETRRYREAASSLQAVKSLLESFSGYKGVERIALVWKQVNSLQANLRTAVMNDFEHFFLHDPGRPVKATSLPDAALVLDALGSDAKSSLIDWYCALQLREYRRIFRATDEAGQLDNVSRRFAWFRRVLKVHEEEHQSAFVPGWHVDRWLIRRFGEITREDLKSVLIRQQGKIQVSVLLEALNATLEFEGFVSRKYGIPFEEVIASPAPPSTNQTAAGPSQPRSSASTATAPLTNNSSAQSLSTTFDPYLTIFVEAQDKVLSDMMSQYRRQGPMGSTQPQDEQERGDQGASATSSHVVLPSSTELFFFYRQALEQCARLSNREPFKELYEVYRKYLRVYADEVLRSALMRNEQPRRSLDVRPNVSEIQKWCLVLNTADYCATTAGQLEDKIKEKIHPDFKRGISFEEEKSIFVGIISAGITVLTRELELCSESPLNQMIRPPVPWSQVKQVTGKSAYVDDFSSVLEQIAVVIRQEVENKRFVRSWCDKVVGSISSKLTLNLVRLKPISRSTAEQLLLDVLDIKSTLLDLPRFHSDDALLSTAATTTTSTNTLSNPNSLNGSSSTTNAAATSTVAASYKRYVTKTFYRLETLLKVIMTSDQDAEEMVKGYLNLVGDRSYSNFQKVLDFKGIRKVDQNHFLDTFLSLSADWKDGELEDSSFLTSLDMDPSSYHPTPSPFDNPTSQFNTFFNQSLNLQNFGGGGGNLNGGGFEGGGSSYLSEVSRTNGGDQQQQQSPQQFGAGSRALSDLKRFGSMFGVALGRKENDGRR</sequence>
<evidence type="ECO:0000313" key="2">
    <source>
        <dbReference type="Proteomes" id="UP000245626"/>
    </source>
</evidence>
<proteinExistence type="predicted"/>
<gene>
    <name evidence="1" type="ORF">IE53DRAFT_389841</name>
</gene>
<dbReference type="EMBL" id="KZ820290">
    <property type="protein sequence ID" value="PWN47993.1"/>
    <property type="molecule type" value="Genomic_DNA"/>
</dbReference>
<organism evidence="1 2">
    <name type="scientific">Violaceomyces palustris</name>
    <dbReference type="NCBI Taxonomy" id="1673888"/>
    <lineage>
        <taxon>Eukaryota</taxon>
        <taxon>Fungi</taxon>
        <taxon>Dikarya</taxon>
        <taxon>Basidiomycota</taxon>
        <taxon>Ustilaginomycotina</taxon>
        <taxon>Ustilaginomycetes</taxon>
        <taxon>Violaceomycetales</taxon>
        <taxon>Violaceomycetaceae</taxon>
        <taxon>Violaceomyces</taxon>
    </lineage>
</organism>